<dbReference type="Proteomes" id="UP000816034">
    <property type="component" value="Unassembled WGS sequence"/>
</dbReference>
<evidence type="ECO:0008006" key="3">
    <source>
        <dbReference type="Google" id="ProtNLM"/>
    </source>
</evidence>
<protein>
    <recommendedName>
        <fullName evidence="3">F-box domain-containing protein</fullName>
    </recommendedName>
</protein>
<gene>
    <name evidence="1" type="ORF">C9374_011486</name>
</gene>
<sequence>MFQNIPIEVIQFDICSYLDTRSIVSLSQCHSHLYDEISNSDVVWQTLLFQQFKNIECPLWLKDLHPYTSSDRQHSSMNTLSKSILSSAVKCFEQLATTIYRKKKVQQDWTDHSVWDNMDDWEDLEINRTILDYELRGILYAYKNQFIFHCFRLFSFDSTFERATSCLGFTLSNHLLKPCHTQLTHGWETCVCKKELRRGYRYFWCVHLTLYEDDPSAHDWKVLIGVDNMPNGPRSSTSPHSTCFGQQFPSIGFGYNVGSDCEHPCFQRGTRPLNKNANKQGDLIGVEFYFPKSGNDLRDRPELTCYIQNGKQVRHMYGNNRPNIAETYRPVISLISRQYAVSVFPWDGDVEKLMSISMN</sequence>
<proteinExistence type="predicted"/>
<evidence type="ECO:0000313" key="2">
    <source>
        <dbReference type="Proteomes" id="UP000816034"/>
    </source>
</evidence>
<dbReference type="GeneID" id="68103940"/>
<dbReference type="SUPFAM" id="SSF81383">
    <property type="entry name" value="F-box domain"/>
    <property type="match status" value="1"/>
</dbReference>
<dbReference type="EMBL" id="PYSW02000004">
    <property type="protein sequence ID" value="KAG2392761.1"/>
    <property type="molecule type" value="Genomic_DNA"/>
</dbReference>
<reference evidence="1 2" key="1">
    <citation type="journal article" date="2018" name="BMC Genomics">
        <title>The genome of Naegleria lovaniensis, the basis for a comparative approach to unravel pathogenicity factors of the human pathogenic amoeba N. fowleri.</title>
        <authorList>
            <person name="Liechti N."/>
            <person name="Schurch N."/>
            <person name="Bruggmann R."/>
            <person name="Wittwer M."/>
        </authorList>
    </citation>
    <scope>NUCLEOTIDE SEQUENCE [LARGE SCALE GENOMIC DNA]</scope>
    <source>
        <strain evidence="1 2">ATCC 30569</strain>
    </source>
</reference>
<evidence type="ECO:0000313" key="1">
    <source>
        <dbReference type="EMBL" id="KAG2392761.1"/>
    </source>
</evidence>
<name>A0AA88H2L2_NAELO</name>
<dbReference type="RefSeq" id="XP_044554655.1">
    <property type="nucleotide sequence ID" value="XM_044687146.1"/>
</dbReference>
<comment type="caution">
    <text evidence="1">The sequence shown here is derived from an EMBL/GenBank/DDBJ whole genome shotgun (WGS) entry which is preliminary data.</text>
</comment>
<accession>A0AA88H2L2</accession>
<dbReference type="AlphaFoldDB" id="A0AA88H2L2"/>
<organism evidence="1 2">
    <name type="scientific">Naegleria lovaniensis</name>
    <name type="common">Amoeba</name>
    <dbReference type="NCBI Taxonomy" id="51637"/>
    <lineage>
        <taxon>Eukaryota</taxon>
        <taxon>Discoba</taxon>
        <taxon>Heterolobosea</taxon>
        <taxon>Tetramitia</taxon>
        <taxon>Eutetramitia</taxon>
        <taxon>Vahlkampfiidae</taxon>
        <taxon>Naegleria</taxon>
    </lineage>
</organism>
<dbReference type="InterPro" id="IPR036047">
    <property type="entry name" value="F-box-like_dom_sf"/>
</dbReference>
<keyword evidence="2" id="KW-1185">Reference proteome</keyword>